<protein>
    <submittedName>
        <fullName evidence="1">Uncharacterized protein</fullName>
    </submittedName>
</protein>
<comment type="caution">
    <text evidence="1">The sequence shown here is derived from an EMBL/GenBank/DDBJ whole genome shotgun (WGS) entry which is preliminary data.</text>
</comment>
<dbReference type="HOGENOM" id="CLU_852749_0_0_1"/>
<dbReference type="VEuPathDB" id="FungiDB:TRIVIDRAFT_222080"/>
<proteinExistence type="predicted"/>
<dbReference type="eggNOG" id="ENOG502SW0Y">
    <property type="taxonomic scope" value="Eukaryota"/>
</dbReference>
<dbReference type="GeneID" id="25791608"/>
<name>G9MRU7_HYPVG</name>
<sequence length="326" mass="36431">MPIHSCKEEARLLRQSQGFLCKEEIIAADAGLQQPSLWHRQTPIPLEIHSPKESSIHHHDLINGLLSVVAAVLHLASLSSAGTANRANSGAAEVTYSHDGRTCCTNGEPSASFTGGKCEYDSHVLNPTIPEGTHVTKCCWSDRANDFHVHFADDHEDLQVSPMHITGNATVPIQICNLGLKWEITEYILTDDYLDIYVILNIDCGPYNEWDREWIRIHFDVAAYKKTKAKVLNTGRTYLGRKITPKSTDGVPTPRVDRRHVVGLTVTPPQEDTKRNMAQLMLECQQFDILEAEPRSPSPQPQIEITTNHAVTRAQALGCRQVYLRD</sequence>
<evidence type="ECO:0000313" key="1">
    <source>
        <dbReference type="EMBL" id="EHK22816.1"/>
    </source>
</evidence>
<dbReference type="AlphaFoldDB" id="G9MRU7"/>
<gene>
    <name evidence="1" type="ORF">TRIVIDRAFT_222080</name>
</gene>
<dbReference type="OrthoDB" id="4888390at2759"/>
<keyword evidence="2" id="KW-1185">Reference proteome</keyword>
<accession>G9MRU7</accession>
<dbReference type="EMBL" id="ABDF02000006">
    <property type="protein sequence ID" value="EHK22816.1"/>
    <property type="molecule type" value="Genomic_DNA"/>
</dbReference>
<reference evidence="1 2" key="1">
    <citation type="journal article" date="2011" name="Genome Biol.">
        <title>Comparative genome sequence analysis underscores mycoparasitism as the ancestral life style of Trichoderma.</title>
        <authorList>
            <person name="Kubicek C.P."/>
            <person name="Herrera-Estrella A."/>
            <person name="Seidl-Seiboth V."/>
            <person name="Martinez D.A."/>
            <person name="Druzhinina I.S."/>
            <person name="Thon M."/>
            <person name="Zeilinger S."/>
            <person name="Casas-Flores S."/>
            <person name="Horwitz B.A."/>
            <person name="Mukherjee P.K."/>
            <person name="Mukherjee M."/>
            <person name="Kredics L."/>
            <person name="Alcaraz L.D."/>
            <person name="Aerts A."/>
            <person name="Antal Z."/>
            <person name="Atanasova L."/>
            <person name="Cervantes-Badillo M.G."/>
            <person name="Challacombe J."/>
            <person name="Chertkov O."/>
            <person name="McCluskey K."/>
            <person name="Coulpier F."/>
            <person name="Deshpande N."/>
            <person name="von Doehren H."/>
            <person name="Ebbole D.J."/>
            <person name="Esquivel-Naranjo E.U."/>
            <person name="Fekete E."/>
            <person name="Flipphi M."/>
            <person name="Glaser F."/>
            <person name="Gomez-Rodriguez E.Y."/>
            <person name="Gruber S."/>
            <person name="Han C."/>
            <person name="Henrissat B."/>
            <person name="Hermosa R."/>
            <person name="Hernandez-Onate M."/>
            <person name="Karaffa L."/>
            <person name="Kosti I."/>
            <person name="Le Crom S."/>
            <person name="Lindquist E."/>
            <person name="Lucas S."/>
            <person name="Luebeck M."/>
            <person name="Luebeck P.S."/>
            <person name="Margeot A."/>
            <person name="Metz B."/>
            <person name="Misra M."/>
            <person name="Nevalainen H."/>
            <person name="Omann M."/>
            <person name="Packer N."/>
            <person name="Perrone G."/>
            <person name="Uresti-Rivera E.E."/>
            <person name="Salamov A."/>
            <person name="Schmoll M."/>
            <person name="Seiboth B."/>
            <person name="Shapiro H."/>
            <person name="Sukno S."/>
            <person name="Tamayo-Ramos J.A."/>
            <person name="Tisch D."/>
            <person name="Wiest A."/>
            <person name="Wilkinson H.H."/>
            <person name="Zhang M."/>
            <person name="Coutinho P.M."/>
            <person name="Kenerley C.M."/>
            <person name="Monte E."/>
            <person name="Baker S.E."/>
            <person name="Grigoriev I.V."/>
        </authorList>
    </citation>
    <scope>NUCLEOTIDE SEQUENCE [LARGE SCALE GENOMIC DNA]</scope>
    <source>
        <strain evidence="2">Gv29-8 / FGSC 10586</strain>
    </source>
</reference>
<evidence type="ECO:0000313" key="2">
    <source>
        <dbReference type="Proteomes" id="UP000007115"/>
    </source>
</evidence>
<dbReference type="Proteomes" id="UP000007115">
    <property type="component" value="Unassembled WGS sequence"/>
</dbReference>
<dbReference type="InParanoid" id="G9MRU7"/>
<organism evidence="1 2">
    <name type="scientific">Hypocrea virens (strain Gv29-8 / FGSC 10586)</name>
    <name type="common">Gliocladium virens</name>
    <name type="synonym">Trichoderma virens</name>
    <dbReference type="NCBI Taxonomy" id="413071"/>
    <lineage>
        <taxon>Eukaryota</taxon>
        <taxon>Fungi</taxon>
        <taxon>Dikarya</taxon>
        <taxon>Ascomycota</taxon>
        <taxon>Pezizomycotina</taxon>
        <taxon>Sordariomycetes</taxon>
        <taxon>Hypocreomycetidae</taxon>
        <taxon>Hypocreales</taxon>
        <taxon>Hypocreaceae</taxon>
        <taxon>Trichoderma</taxon>
    </lineage>
</organism>
<dbReference type="RefSeq" id="XP_013957026.1">
    <property type="nucleotide sequence ID" value="XM_014101551.1"/>
</dbReference>